<sequence length="232" mass="25707">MSEKHVPEVAISNDPLLKAQGFWYKNQKAILGAVVAVVVVVGGYFGYQQFVVKPKEEKAGEAIFKAQQYFGIDSLRKALDGDGSGKGFLYIANNYGGTKSGNLAHYYAGVCYLRLGDYNNAVKFLKEFSTDAPQIQLMAYGCLGDAYSELGNKQSEAIDAYKKAATTFEKDEANSSEYLFRAAMLSEVAGKTKEALELYKQLKEKFPRTDKGFQADKFINRLEVGKNEFSVK</sequence>
<keyword evidence="1" id="KW-1133">Transmembrane helix</keyword>
<accession>A0A917MWC3</accession>
<evidence type="ECO:0000313" key="3">
    <source>
        <dbReference type="Proteomes" id="UP000627292"/>
    </source>
</evidence>
<comment type="caution">
    <text evidence="2">The sequence shown here is derived from an EMBL/GenBank/DDBJ whole genome shotgun (WGS) entry which is preliminary data.</text>
</comment>
<reference evidence="2" key="1">
    <citation type="journal article" date="2014" name="Int. J. Syst. Evol. Microbiol.">
        <title>Complete genome sequence of Corynebacterium casei LMG S-19264T (=DSM 44701T), isolated from a smear-ripened cheese.</title>
        <authorList>
            <consortium name="US DOE Joint Genome Institute (JGI-PGF)"/>
            <person name="Walter F."/>
            <person name="Albersmeier A."/>
            <person name="Kalinowski J."/>
            <person name="Ruckert C."/>
        </authorList>
    </citation>
    <scope>NUCLEOTIDE SEQUENCE</scope>
    <source>
        <strain evidence="2">CGMCC 1.15290</strain>
    </source>
</reference>
<dbReference type="EMBL" id="BMIB01000002">
    <property type="protein sequence ID" value="GGH67715.1"/>
    <property type="molecule type" value="Genomic_DNA"/>
</dbReference>
<dbReference type="InterPro" id="IPR019734">
    <property type="entry name" value="TPR_rpt"/>
</dbReference>
<evidence type="ECO:0000256" key="1">
    <source>
        <dbReference type="SAM" id="Phobius"/>
    </source>
</evidence>
<organism evidence="2 3">
    <name type="scientific">Filimonas zeae</name>
    <dbReference type="NCBI Taxonomy" id="1737353"/>
    <lineage>
        <taxon>Bacteria</taxon>
        <taxon>Pseudomonadati</taxon>
        <taxon>Bacteroidota</taxon>
        <taxon>Chitinophagia</taxon>
        <taxon>Chitinophagales</taxon>
        <taxon>Chitinophagaceae</taxon>
        <taxon>Filimonas</taxon>
    </lineage>
</organism>
<evidence type="ECO:0008006" key="4">
    <source>
        <dbReference type="Google" id="ProtNLM"/>
    </source>
</evidence>
<name>A0A917MWC3_9BACT</name>
<dbReference type="Proteomes" id="UP000627292">
    <property type="component" value="Unassembled WGS sequence"/>
</dbReference>
<keyword evidence="3" id="KW-1185">Reference proteome</keyword>
<dbReference type="SUPFAM" id="SSF48452">
    <property type="entry name" value="TPR-like"/>
    <property type="match status" value="1"/>
</dbReference>
<dbReference type="Pfam" id="PF13174">
    <property type="entry name" value="TPR_6"/>
    <property type="match status" value="2"/>
</dbReference>
<proteinExistence type="predicted"/>
<keyword evidence="1" id="KW-0812">Transmembrane</keyword>
<evidence type="ECO:0000313" key="2">
    <source>
        <dbReference type="EMBL" id="GGH67715.1"/>
    </source>
</evidence>
<keyword evidence="1" id="KW-0472">Membrane</keyword>
<dbReference type="Gene3D" id="1.25.40.10">
    <property type="entry name" value="Tetratricopeptide repeat domain"/>
    <property type="match status" value="1"/>
</dbReference>
<protein>
    <recommendedName>
        <fullName evidence="4">Tetratricopeptide repeat protein</fullName>
    </recommendedName>
</protein>
<dbReference type="RefSeq" id="WP_188952235.1">
    <property type="nucleotide sequence ID" value="NZ_BMIB01000002.1"/>
</dbReference>
<dbReference type="AlphaFoldDB" id="A0A917MWC3"/>
<gene>
    <name evidence="2" type="ORF">GCM10011379_23300</name>
</gene>
<dbReference type="SMART" id="SM00028">
    <property type="entry name" value="TPR"/>
    <property type="match status" value="3"/>
</dbReference>
<feature type="transmembrane region" description="Helical" evidence="1">
    <location>
        <begin position="29"/>
        <end position="47"/>
    </location>
</feature>
<reference evidence="2" key="2">
    <citation type="submission" date="2020-09" db="EMBL/GenBank/DDBJ databases">
        <authorList>
            <person name="Sun Q."/>
            <person name="Zhou Y."/>
        </authorList>
    </citation>
    <scope>NUCLEOTIDE SEQUENCE</scope>
    <source>
        <strain evidence="2">CGMCC 1.15290</strain>
    </source>
</reference>
<dbReference type="InterPro" id="IPR011990">
    <property type="entry name" value="TPR-like_helical_dom_sf"/>
</dbReference>